<gene>
    <name evidence="5" type="ORF">SAMN04487955_104280</name>
</gene>
<dbReference type="STRING" id="463301.SAMN04487955_104280"/>
<comment type="pathway">
    <text evidence="1">Lipid metabolism.</text>
</comment>
<name>A0A1I7HIB3_9GAMM</name>
<keyword evidence="6" id="KW-1185">Reference proteome</keyword>
<dbReference type="PANTHER" id="PTHR10434:SF15">
    <property type="entry name" value="PHOSPHOLIPID_GLYCEROL ACYLTRANSFERASE DOMAIN-CONTAINING PROTEIN"/>
    <property type="match status" value="1"/>
</dbReference>
<dbReference type="SUPFAM" id="SSF69593">
    <property type="entry name" value="Glycerol-3-phosphate (1)-acyltransferase"/>
    <property type="match status" value="1"/>
</dbReference>
<keyword evidence="2 5" id="KW-0808">Transferase</keyword>
<evidence type="ECO:0000256" key="1">
    <source>
        <dbReference type="ARBA" id="ARBA00005189"/>
    </source>
</evidence>
<organism evidence="5 6">
    <name type="scientific">Halomonas korlensis</name>
    <dbReference type="NCBI Taxonomy" id="463301"/>
    <lineage>
        <taxon>Bacteria</taxon>
        <taxon>Pseudomonadati</taxon>
        <taxon>Pseudomonadota</taxon>
        <taxon>Gammaproteobacteria</taxon>
        <taxon>Oceanospirillales</taxon>
        <taxon>Halomonadaceae</taxon>
        <taxon>Halomonas</taxon>
    </lineage>
</organism>
<evidence type="ECO:0000256" key="2">
    <source>
        <dbReference type="ARBA" id="ARBA00022679"/>
    </source>
</evidence>
<dbReference type="SMART" id="SM00563">
    <property type="entry name" value="PlsC"/>
    <property type="match status" value="1"/>
</dbReference>
<proteinExistence type="predicted"/>
<accession>A0A1I7HIB3</accession>
<dbReference type="RefSeq" id="WP_089794710.1">
    <property type="nucleotide sequence ID" value="NZ_FPBP01000004.1"/>
</dbReference>
<protein>
    <submittedName>
        <fullName evidence="5">1-acyl-sn-glycerol-3-phosphate acyltransferases</fullName>
    </submittedName>
</protein>
<evidence type="ECO:0000256" key="3">
    <source>
        <dbReference type="ARBA" id="ARBA00023315"/>
    </source>
</evidence>
<sequence length="241" mass="27267">MLLSILAATALLLLVAVWWFRRHPRDAMRRLVFALIHVMYRLRLRGRRHIPDHGAAIVVCNHVSFMDALVVGGASRRPLRFLMDKPIFDSPWLNWMFRLVGAIPVESERRDPGNVRRALQEVSRALAEGEVVMLFPEGRLTPDGEVQPFRRGLELILAKDPVPVIPAGLSGLWGSWTSHCQGKALSKPPSRFRAKVALTFGEPMAPHEVSRTRVEARVRALKAESDDWIASREPLGKARRR</sequence>
<reference evidence="6" key="1">
    <citation type="submission" date="2016-10" db="EMBL/GenBank/DDBJ databases">
        <authorList>
            <person name="Varghese N."/>
            <person name="Submissions S."/>
        </authorList>
    </citation>
    <scope>NUCLEOTIDE SEQUENCE [LARGE SCALE GENOMIC DNA]</scope>
    <source>
        <strain evidence="6">CGMCC 1.6981</strain>
    </source>
</reference>
<evidence type="ECO:0000313" key="6">
    <source>
        <dbReference type="Proteomes" id="UP000198693"/>
    </source>
</evidence>
<dbReference type="Pfam" id="PF01553">
    <property type="entry name" value="Acyltransferase"/>
    <property type="match status" value="1"/>
</dbReference>
<keyword evidence="3 5" id="KW-0012">Acyltransferase</keyword>
<dbReference type="Proteomes" id="UP000198693">
    <property type="component" value="Unassembled WGS sequence"/>
</dbReference>
<dbReference type="OrthoDB" id="9803968at2"/>
<dbReference type="AlphaFoldDB" id="A0A1I7HIB3"/>
<dbReference type="InterPro" id="IPR002123">
    <property type="entry name" value="Plipid/glycerol_acylTrfase"/>
</dbReference>
<dbReference type="CDD" id="cd07989">
    <property type="entry name" value="LPLAT_AGPAT-like"/>
    <property type="match status" value="1"/>
</dbReference>
<evidence type="ECO:0000313" key="5">
    <source>
        <dbReference type="EMBL" id="SFU60423.1"/>
    </source>
</evidence>
<dbReference type="PANTHER" id="PTHR10434">
    <property type="entry name" value="1-ACYL-SN-GLYCEROL-3-PHOSPHATE ACYLTRANSFERASE"/>
    <property type="match status" value="1"/>
</dbReference>
<feature type="domain" description="Phospholipid/glycerol acyltransferase" evidence="4">
    <location>
        <begin position="56"/>
        <end position="172"/>
    </location>
</feature>
<dbReference type="GO" id="GO:0006654">
    <property type="term" value="P:phosphatidic acid biosynthetic process"/>
    <property type="evidence" value="ECO:0007669"/>
    <property type="project" value="TreeGrafter"/>
</dbReference>
<dbReference type="EMBL" id="FPBP01000004">
    <property type="protein sequence ID" value="SFU60423.1"/>
    <property type="molecule type" value="Genomic_DNA"/>
</dbReference>
<evidence type="ECO:0000259" key="4">
    <source>
        <dbReference type="SMART" id="SM00563"/>
    </source>
</evidence>
<dbReference type="GO" id="GO:0003841">
    <property type="term" value="F:1-acylglycerol-3-phosphate O-acyltransferase activity"/>
    <property type="evidence" value="ECO:0007669"/>
    <property type="project" value="TreeGrafter"/>
</dbReference>